<comment type="caution">
    <text evidence="1">The sequence shown here is derived from an EMBL/GenBank/DDBJ whole genome shotgun (WGS) entry which is preliminary data.</text>
</comment>
<evidence type="ECO:0000313" key="1">
    <source>
        <dbReference type="EMBL" id="HJE89646.1"/>
    </source>
</evidence>
<protein>
    <submittedName>
        <fullName evidence="1">DUF1697 domain-containing protein</fullName>
    </submittedName>
</protein>
<proteinExistence type="predicted"/>
<dbReference type="Gene3D" id="3.30.70.1280">
    <property type="entry name" value="SP0830-like domains"/>
    <property type="match status" value="1"/>
</dbReference>
<dbReference type="Proteomes" id="UP000776650">
    <property type="component" value="Unassembled WGS sequence"/>
</dbReference>
<dbReference type="PIRSF" id="PIRSF008502">
    <property type="entry name" value="UCP008502"/>
    <property type="match status" value="1"/>
</dbReference>
<dbReference type="PANTHER" id="PTHR36439">
    <property type="entry name" value="BLL4334 PROTEIN"/>
    <property type="match status" value="1"/>
</dbReference>
<organism evidence="1 2">
    <name type="scientific">Dietzia timorensis</name>
    <dbReference type="NCBI Taxonomy" id="499555"/>
    <lineage>
        <taxon>Bacteria</taxon>
        <taxon>Bacillati</taxon>
        <taxon>Actinomycetota</taxon>
        <taxon>Actinomycetes</taxon>
        <taxon>Mycobacteriales</taxon>
        <taxon>Dietziaceae</taxon>
        <taxon>Dietzia</taxon>
    </lineage>
</organism>
<dbReference type="SUPFAM" id="SSF160379">
    <property type="entry name" value="SP0830-like"/>
    <property type="match status" value="1"/>
</dbReference>
<accession>A0A921JYA2</accession>
<dbReference type="RefSeq" id="WP_303910417.1">
    <property type="nucleotide sequence ID" value="NZ_DYXM01000028.1"/>
</dbReference>
<dbReference type="AlphaFoldDB" id="A0A921JYA2"/>
<reference evidence="1" key="2">
    <citation type="submission" date="2021-09" db="EMBL/GenBank/DDBJ databases">
        <authorList>
            <person name="Gilroy R."/>
        </authorList>
    </citation>
    <scope>NUCLEOTIDE SEQUENCE</scope>
    <source>
        <strain evidence="1">ChiGjej1B1-18357</strain>
    </source>
</reference>
<sequence>MNQRMVVLPRGINVGGHNKVPMPALRADLAKAGFSDVITLLASGNIIVTAPGDSVSEASDRVREVIASSSGTEVVCVARSAEQMRAIAALNPLGDMADNGSRHLVTFLSARLPAEVAAHVEKEDFSPNVHVLTGLEMYSWAPEGVSELTLTDRTLMSMGGIVATSRNWNTVEKIVAAL</sequence>
<dbReference type="EMBL" id="DYXM01000028">
    <property type="protein sequence ID" value="HJE89646.1"/>
    <property type="molecule type" value="Genomic_DNA"/>
</dbReference>
<dbReference type="InterPro" id="IPR012545">
    <property type="entry name" value="DUF1697"/>
</dbReference>
<name>A0A921JYA2_9ACTN</name>
<gene>
    <name evidence="1" type="ORF">K8V11_01380</name>
</gene>
<dbReference type="PANTHER" id="PTHR36439:SF1">
    <property type="entry name" value="DUF1697 DOMAIN-CONTAINING PROTEIN"/>
    <property type="match status" value="1"/>
</dbReference>
<reference evidence="1" key="1">
    <citation type="journal article" date="2021" name="PeerJ">
        <title>Extensive microbial diversity within the chicken gut microbiome revealed by metagenomics and culture.</title>
        <authorList>
            <person name="Gilroy R."/>
            <person name="Ravi A."/>
            <person name="Getino M."/>
            <person name="Pursley I."/>
            <person name="Horton D.L."/>
            <person name="Alikhan N.F."/>
            <person name="Baker D."/>
            <person name="Gharbi K."/>
            <person name="Hall N."/>
            <person name="Watson M."/>
            <person name="Adriaenssens E.M."/>
            <person name="Foster-Nyarko E."/>
            <person name="Jarju S."/>
            <person name="Secka A."/>
            <person name="Antonio M."/>
            <person name="Oren A."/>
            <person name="Chaudhuri R.R."/>
            <person name="La Ragione R."/>
            <person name="Hildebrand F."/>
            <person name="Pallen M.J."/>
        </authorList>
    </citation>
    <scope>NUCLEOTIDE SEQUENCE</scope>
    <source>
        <strain evidence="1">ChiGjej1B1-18357</strain>
    </source>
</reference>
<evidence type="ECO:0000313" key="2">
    <source>
        <dbReference type="Proteomes" id="UP000776650"/>
    </source>
</evidence>
<dbReference type="Pfam" id="PF08002">
    <property type="entry name" value="DUF1697"/>
    <property type="match status" value="1"/>
</dbReference>